<proteinExistence type="predicted"/>
<keyword evidence="3" id="KW-1185">Reference proteome</keyword>
<organism evidence="2 3">
    <name type="scientific">Paractinoplanes hotanensis</name>
    <dbReference type="NCBI Taxonomy" id="2906497"/>
    <lineage>
        <taxon>Bacteria</taxon>
        <taxon>Bacillati</taxon>
        <taxon>Actinomycetota</taxon>
        <taxon>Actinomycetes</taxon>
        <taxon>Micromonosporales</taxon>
        <taxon>Micromonosporaceae</taxon>
        <taxon>Paractinoplanes</taxon>
    </lineage>
</organism>
<gene>
    <name evidence="2" type="ORF">LXN57_14870</name>
</gene>
<protein>
    <submittedName>
        <fullName evidence="2">Uncharacterized protein</fullName>
    </submittedName>
</protein>
<evidence type="ECO:0000313" key="2">
    <source>
        <dbReference type="EMBL" id="MCM4078852.1"/>
    </source>
</evidence>
<reference evidence="2 3" key="1">
    <citation type="submission" date="2022-06" db="EMBL/GenBank/DDBJ databases">
        <title>Actinoplanes abujensis sp. nov., isolated from Nigerian arid soil.</title>
        <authorList>
            <person name="Ding P."/>
        </authorList>
    </citation>
    <scope>NUCLEOTIDE SEQUENCE [LARGE SCALE GENOMIC DNA]</scope>
    <source>
        <strain evidence="3">TRM88002</strain>
    </source>
</reference>
<feature type="region of interest" description="Disordered" evidence="1">
    <location>
        <begin position="1"/>
        <end position="32"/>
    </location>
</feature>
<dbReference type="RefSeq" id="WP_251798745.1">
    <property type="nucleotide sequence ID" value="NZ_JAMQOL010000017.1"/>
</dbReference>
<name>A0ABT0XYQ1_9ACTN</name>
<feature type="compositionally biased region" description="Basic and acidic residues" evidence="1">
    <location>
        <begin position="23"/>
        <end position="32"/>
    </location>
</feature>
<evidence type="ECO:0000256" key="1">
    <source>
        <dbReference type="SAM" id="MobiDB-lite"/>
    </source>
</evidence>
<dbReference type="Proteomes" id="UP001523216">
    <property type="component" value="Unassembled WGS sequence"/>
</dbReference>
<comment type="caution">
    <text evidence="2">The sequence shown here is derived from an EMBL/GenBank/DDBJ whole genome shotgun (WGS) entry which is preliminary data.</text>
</comment>
<dbReference type="EMBL" id="JAMQOL010000017">
    <property type="protein sequence ID" value="MCM4078852.1"/>
    <property type="molecule type" value="Genomic_DNA"/>
</dbReference>
<accession>A0ABT0XYQ1</accession>
<evidence type="ECO:0000313" key="3">
    <source>
        <dbReference type="Proteomes" id="UP001523216"/>
    </source>
</evidence>
<sequence length="232" mass="25598">MSSSTKDEIVVSAGTAPAVTPPDDVRKRADETRDDLIDRFRATMQDRLDERQAVQKAKTQRAKAEAQLGEPNVGPYVAFDLYAFTPIQFGGPPPYQPSRIIAGGEWAVIYAVMFVNPTIDIPNGFAVPPTTQLSGREYRVSMEQVNLTDVTDGPDDFRQDFFAPPAAPAFTVLEFWFQAPVPGRKPLLFEANLSADIVDIGQPYAAFASTVIDVDTGQIQENIPLRYLVYPQ</sequence>